<dbReference type="EMBL" id="GHWJ01007170">
    <property type="protein sequence ID" value="NOV39907.1"/>
    <property type="molecule type" value="Transcribed_RNA"/>
</dbReference>
<dbReference type="AlphaFoldDB" id="A0A034WYU4"/>
<reference evidence="3" key="2">
    <citation type="submission" date="2019-09" db="EMBL/GenBank/DDBJ databases">
        <title>Organ-specific transcriptomic study of the physiology of the cattle tick, Rhipicephalus microplus.</title>
        <authorList>
            <person name="Tirloni L."/>
            <person name="Braz G."/>
            <person name="Gandara A.C.P."/>
            <person name="Sabadin G.A."/>
            <person name="da Silva R.M."/>
            <person name="Guizzo M.G."/>
            <person name="Machado J.A."/>
            <person name="Costa E.P."/>
            <person name="Gomes H.F."/>
            <person name="Moraes J."/>
            <person name="Mota M.B.S."/>
            <person name="Mesquita R.D."/>
            <person name="Alvarenga P.H."/>
            <person name="Alves F."/>
            <person name="Seixas A."/>
            <person name="da Fonseca R.N."/>
            <person name="Fogaca A."/>
            <person name="Logullo C."/>
            <person name="Tanaka A."/>
            <person name="Daffre S."/>
            <person name="Termignoni C."/>
            <person name="Vaz I.S.Jr."/>
            <person name="Oliveira P.L."/>
            <person name="Ribeiro J.M."/>
        </authorList>
    </citation>
    <scope>NUCLEOTIDE SEQUENCE</scope>
    <source>
        <strain evidence="3">Porto Alegre</strain>
    </source>
</reference>
<accession>A0A034WYU4</accession>
<name>A0A034WYU4_RHIMP</name>
<sequence>MKALLLLLVVGIALAATDPSSNLQHNNDDKGPYPYPYPYVTSDIEKRASSEHGIQLKSELNGCPDSAACN</sequence>
<feature type="chain" id="PRO_5035983133" evidence="1">
    <location>
        <begin position="16"/>
        <end position="70"/>
    </location>
</feature>
<dbReference type="EMBL" id="GBBR01000094">
    <property type="protein sequence ID" value="JAC58968.1"/>
    <property type="molecule type" value="Transcribed_RNA"/>
</dbReference>
<organism evidence="2">
    <name type="scientific">Rhipicephalus microplus</name>
    <name type="common">Cattle tick</name>
    <name type="synonym">Boophilus microplus</name>
    <dbReference type="NCBI Taxonomy" id="6941"/>
    <lineage>
        <taxon>Eukaryota</taxon>
        <taxon>Metazoa</taxon>
        <taxon>Ecdysozoa</taxon>
        <taxon>Arthropoda</taxon>
        <taxon>Chelicerata</taxon>
        <taxon>Arachnida</taxon>
        <taxon>Acari</taxon>
        <taxon>Parasitiformes</taxon>
        <taxon>Ixodida</taxon>
        <taxon>Ixodoidea</taxon>
        <taxon>Ixodidae</taxon>
        <taxon>Rhipicephalinae</taxon>
        <taxon>Rhipicephalus</taxon>
        <taxon>Boophilus</taxon>
    </lineage>
</organism>
<evidence type="ECO:0000313" key="2">
    <source>
        <dbReference type="EMBL" id="JAC58968.1"/>
    </source>
</evidence>
<evidence type="ECO:0000256" key="1">
    <source>
        <dbReference type="SAM" id="SignalP"/>
    </source>
</evidence>
<proteinExistence type="predicted"/>
<protein>
    <submittedName>
        <fullName evidence="3">Putative conserved secreted protein fat body overexpressed</fullName>
    </submittedName>
    <submittedName>
        <fullName evidence="2">Secreted protein 21</fullName>
    </submittedName>
</protein>
<keyword evidence="1" id="KW-0732">Signal</keyword>
<evidence type="ECO:0000313" key="3">
    <source>
        <dbReference type="EMBL" id="NOV39907.1"/>
    </source>
</evidence>
<feature type="signal peptide" evidence="1">
    <location>
        <begin position="1"/>
        <end position="15"/>
    </location>
</feature>
<reference evidence="2" key="1">
    <citation type="journal article" date="2014" name="PLoS ONE">
        <title>Proteomic Analysis of Cattle Tick Rhipicephalus (Boophilus) microplus Saliva: A Comparison between Partially and Fully Engorged Females.</title>
        <authorList>
            <person name="Tirloni L."/>
            <person name="Reck J."/>
            <person name="Terra R.M."/>
            <person name="Martins J.R."/>
            <person name="Mulenga A."/>
            <person name="Sherman N.E."/>
            <person name="Fox J.W."/>
            <person name="Yates J.R.III."/>
            <person name="Termignoni C."/>
            <person name="Pinto A.F."/>
            <person name="da Silva Vaz I.Jr."/>
        </authorList>
    </citation>
    <scope>NUCLEOTIDE SEQUENCE</scope>
</reference>